<dbReference type="Gene3D" id="3.40.50.1820">
    <property type="entry name" value="alpha/beta hydrolase"/>
    <property type="match status" value="1"/>
</dbReference>
<dbReference type="SUPFAM" id="SSF53474">
    <property type="entry name" value="alpha/beta-Hydrolases"/>
    <property type="match status" value="1"/>
</dbReference>
<proteinExistence type="inferred from homology"/>
<feature type="active site" description="Nucleophile" evidence="2">
    <location>
        <position position="134"/>
    </location>
</feature>
<accession>A0ABS9L084</accession>
<dbReference type="InterPro" id="IPR000073">
    <property type="entry name" value="AB_hydrolase_1"/>
</dbReference>
<comment type="catalytic activity">
    <reaction evidence="2">
        <text>L-homoserine + acetyl-CoA = O-acetyl-L-homoserine + CoA</text>
        <dbReference type="Rhea" id="RHEA:13701"/>
        <dbReference type="ChEBI" id="CHEBI:57287"/>
        <dbReference type="ChEBI" id="CHEBI:57288"/>
        <dbReference type="ChEBI" id="CHEBI:57476"/>
        <dbReference type="ChEBI" id="CHEBI:57716"/>
        <dbReference type="EC" id="2.3.1.31"/>
    </reaction>
</comment>
<dbReference type="Proteomes" id="UP001165367">
    <property type="component" value="Unassembled WGS sequence"/>
</dbReference>
<dbReference type="InterPro" id="IPR008220">
    <property type="entry name" value="HAT_MetX-like"/>
</dbReference>
<evidence type="ECO:0000313" key="5">
    <source>
        <dbReference type="Proteomes" id="UP001165367"/>
    </source>
</evidence>
<dbReference type="RefSeq" id="WP_237877004.1">
    <property type="nucleotide sequence ID" value="NZ_JAKLTR010000029.1"/>
</dbReference>
<dbReference type="NCBIfam" id="TIGR01392">
    <property type="entry name" value="homoserO_Ac_trn"/>
    <property type="match status" value="1"/>
</dbReference>
<reference evidence="4" key="1">
    <citation type="submission" date="2022-01" db="EMBL/GenBank/DDBJ databases">
        <authorList>
            <person name="Jo J.-H."/>
            <person name="Im W.-T."/>
        </authorList>
    </citation>
    <scope>NUCLEOTIDE SEQUENCE</scope>
    <source>
        <strain evidence="4">NA20</strain>
    </source>
</reference>
<dbReference type="Pfam" id="PF00561">
    <property type="entry name" value="Abhydrolase_1"/>
    <property type="match status" value="1"/>
</dbReference>
<dbReference type="EMBL" id="JAKLTR010000029">
    <property type="protein sequence ID" value="MCG2617986.1"/>
    <property type="molecule type" value="Genomic_DNA"/>
</dbReference>
<comment type="subcellular location">
    <subcellularLocation>
        <location evidence="2">Cytoplasm</location>
    </subcellularLocation>
</comment>
<feature type="binding site" evidence="2">
    <location>
        <position position="322"/>
    </location>
    <ligand>
        <name>substrate</name>
    </ligand>
</feature>
<keyword evidence="5" id="KW-1185">Reference proteome</keyword>
<protein>
    <recommendedName>
        <fullName evidence="2">Homoserine O-acetyltransferase</fullName>
        <shortName evidence="2">HAT</shortName>
        <ecNumber evidence="2">2.3.1.31</ecNumber>
    </recommendedName>
    <alternativeName>
        <fullName evidence="2">Homoserine transacetylase</fullName>
        <shortName evidence="2">HTA</shortName>
    </alternativeName>
</protein>
<feature type="domain" description="AB hydrolase-1" evidence="3">
    <location>
        <begin position="39"/>
        <end position="327"/>
    </location>
</feature>
<dbReference type="HAMAP" id="MF_00296">
    <property type="entry name" value="MetX_acyltransf"/>
    <property type="match status" value="1"/>
</dbReference>
<comment type="caution">
    <text evidence="4">The sequence shown here is derived from an EMBL/GenBank/DDBJ whole genome shotgun (WGS) entry which is preliminary data.</text>
</comment>
<comment type="subunit">
    <text evidence="2">Homodimer.</text>
</comment>
<gene>
    <name evidence="4" type="primary">metX</name>
    <name evidence="2" type="synonym">metXA</name>
    <name evidence="4" type="ORF">LZZ85_27030</name>
</gene>
<comment type="function">
    <text evidence="2">Transfers an acetyl group from acetyl-CoA to L-homoserine, forming acetyl-L-homoserine.</text>
</comment>
<comment type="caution">
    <text evidence="2">Lacks conserved residue(s) required for the propagation of feature annotation.</text>
</comment>
<feature type="binding site" evidence="2">
    <location>
        <position position="200"/>
    </location>
    <ligand>
        <name>substrate</name>
    </ligand>
</feature>
<evidence type="ECO:0000313" key="4">
    <source>
        <dbReference type="EMBL" id="MCG2617986.1"/>
    </source>
</evidence>
<dbReference type="PANTHER" id="PTHR32268:SF11">
    <property type="entry name" value="HOMOSERINE O-ACETYLTRANSFERASE"/>
    <property type="match status" value="1"/>
</dbReference>
<evidence type="ECO:0000256" key="2">
    <source>
        <dbReference type="HAMAP-Rule" id="MF_00296"/>
    </source>
</evidence>
<keyword evidence="2" id="KW-0028">Amino-acid biosynthesis</keyword>
<dbReference type="EC" id="2.3.1.31" evidence="2"/>
<keyword evidence="1 2" id="KW-0808">Transferase</keyword>
<keyword evidence="2" id="KW-0486">Methionine biosynthesis</keyword>
<evidence type="ECO:0000259" key="3">
    <source>
        <dbReference type="Pfam" id="PF00561"/>
    </source>
</evidence>
<comment type="pathway">
    <text evidence="2">Amino-acid biosynthesis; L-methionine biosynthesis via de novo pathway; O-acetyl-L-homoserine from L-homoserine: step 1/1.</text>
</comment>
<name>A0ABS9L084_9BACT</name>
<sequence>MVTVFKYDHPFQLESGAILPGFHLAYTTHGKLNAARDNVIWIFHALTANSNPAEWWPGLVGDGKFFDPSKHFIICVNKPGSPYGSISPLSNNPQTNQPYYHDFPVFTVRDIVKTYQHLKKELGIKKVLVGLGGSTGGMQLLEWAIEEPELFEHIVPIATNATLSPWGVAFNASQRMAIEADSTWLEKRPDAGQKGLAAARSIALLSYRHYNGYDITQPRDKAFVSLGAEVTYASDNYQRYQGLKLVNRFNVVCYYRLTQTMDSHDVGRSRVNIEEALKRIKAATLVIGIRSDVLYPIQEQYYLHDTIPGAQLLEISSDFGHDGFLLEYEKIETALRQFIQSNNTSSHLKIVNQ</sequence>
<feature type="active site" evidence="2">
    <location>
        <position position="321"/>
    </location>
</feature>
<organism evidence="4 5">
    <name type="scientific">Terrimonas ginsenosidimutans</name>
    <dbReference type="NCBI Taxonomy" id="2908004"/>
    <lineage>
        <taxon>Bacteria</taxon>
        <taxon>Pseudomonadati</taxon>
        <taxon>Bacteroidota</taxon>
        <taxon>Chitinophagia</taxon>
        <taxon>Chitinophagales</taxon>
        <taxon>Chitinophagaceae</taxon>
        <taxon>Terrimonas</taxon>
    </lineage>
</organism>
<dbReference type="InterPro" id="IPR029058">
    <property type="entry name" value="AB_hydrolase_fold"/>
</dbReference>
<feature type="active site" evidence="2">
    <location>
        <position position="292"/>
    </location>
</feature>
<comment type="similarity">
    <text evidence="2">Belongs to the AB hydrolase superfamily. MetX family.</text>
</comment>
<keyword evidence="2 4" id="KW-0012">Acyltransferase</keyword>
<dbReference type="PIRSF" id="PIRSF000443">
    <property type="entry name" value="Homoser_Ac_trans"/>
    <property type="match status" value="1"/>
</dbReference>
<keyword evidence="2" id="KW-0963">Cytoplasm</keyword>
<dbReference type="PANTHER" id="PTHR32268">
    <property type="entry name" value="HOMOSERINE O-ACETYLTRANSFERASE"/>
    <property type="match status" value="1"/>
</dbReference>
<evidence type="ECO:0000256" key="1">
    <source>
        <dbReference type="ARBA" id="ARBA00022679"/>
    </source>
</evidence>
<dbReference type="GO" id="GO:0004414">
    <property type="term" value="F:homoserine O-acetyltransferase activity"/>
    <property type="evidence" value="ECO:0007669"/>
    <property type="project" value="UniProtKB-EC"/>
</dbReference>